<reference evidence="1 2" key="1">
    <citation type="submission" date="2024-06" db="EMBL/GenBank/DDBJ databases">
        <authorList>
            <person name="Chen R.Y."/>
        </authorList>
    </citation>
    <scope>NUCLEOTIDE SEQUENCE [LARGE SCALE GENOMIC DNA]</scope>
    <source>
        <strain evidence="1 2">D2</strain>
    </source>
</reference>
<dbReference type="PIRSF" id="PIRSF011396">
    <property type="entry name" value="Trp_halogenase"/>
    <property type="match status" value="1"/>
</dbReference>
<name>A0ABV1RBV3_9ALTE</name>
<protein>
    <submittedName>
        <fullName evidence="1">Tryptophan halogenase family protein</fullName>
    </submittedName>
</protein>
<dbReference type="Gene3D" id="3.50.50.60">
    <property type="entry name" value="FAD/NAD(P)-binding domain"/>
    <property type="match status" value="1"/>
</dbReference>
<gene>
    <name evidence="1" type="ORF">ABS311_00675</name>
</gene>
<keyword evidence="2" id="KW-1185">Reference proteome</keyword>
<accession>A0ABV1RBV3</accession>
<dbReference type="EMBL" id="JBELOE010000051">
    <property type="protein sequence ID" value="MER2490403.1"/>
    <property type="molecule type" value="Genomic_DNA"/>
</dbReference>
<organism evidence="1 2">
    <name type="scientific">Catenovulum sediminis</name>
    <dbReference type="NCBI Taxonomy" id="1740262"/>
    <lineage>
        <taxon>Bacteria</taxon>
        <taxon>Pseudomonadati</taxon>
        <taxon>Pseudomonadota</taxon>
        <taxon>Gammaproteobacteria</taxon>
        <taxon>Alteromonadales</taxon>
        <taxon>Alteromonadaceae</taxon>
        <taxon>Catenovulum</taxon>
    </lineage>
</organism>
<dbReference type="SUPFAM" id="SSF51905">
    <property type="entry name" value="FAD/NAD(P)-binding domain"/>
    <property type="match status" value="1"/>
</dbReference>
<dbReference type="Proteomes" id="UP001467690">
    <property type="component" value="Unassembled WGS sequence"/>
</dbReference>
<dbReference type="InterPro" id="IPR033856">
    <property type="entry name" value="Trp_halogen"/>
</dbReference>
<evidence type="ECO:0000313" key="1">
    <source>
        <dbReference type="EMBL" id="MER2490403.1"/>
    </source>
</evidence>
<sequence>MTDNNITSILIVGGGTAGWMTAAGLSRFIAKGCQITLVESAHIGSIGVGEATIPQIQVFNKTLGINENDFIKKTQGTFKLGIEFVNWGQLNDSYIHGFGHLGQDMSALPFHHYWWKMRKQNKAEPLKDYALNCCAAYQNKFMRSIDAGNSPLSNIVYAYQFDAGLYAQYLKDYAIGLGVQHLIADIDSASVNAQTGAIESVSLKDSTPLSADLFIDCSGMRALLLEKTLNIGYENWQHWLPTDSAWAVPSEKLNPLPPYTRSTAHSAGWQWRIPLQHRTGNGHVFSSAYMAENTARDILLSNLDTPAINDPKLIKFTTGKRKSFWHKNCVAIGLSSGFMEPLESTSIHLVQSAIARLMALFPDKNFNQANIDEFNRQTHFEYDSIRDFIILHYKATQREDSKFWRYCKNMSVPDSLAEKLELFKASAHVMRYNNELFNENSWIEVLFGQNIEPESYHPLTRMMSEQEIQQNLLNIRNVVQQCVDYMPSHNEFIHHHCKA</sequence>
<dbReference type="InterPro" id="IPR050816">
    <property type="entry name" value="Flavin-dep_Halogenase_NPB"/>
</dbReference>
<dbReference type="Pfam" id="PF04820">
    <property type="entry name" value="Trp_halogenase"/>
    <property type="match status" value="1"/>
</dbReference>
<dbReference type="RefSeq" id="WP_350400229.1">
    <property type="nucleotide sequence ID" value="NZ_JBELOE010000051.1"/>
</dbReference>
<evidence type="ECO:0000313" key="2">
    <source>
        <dbReference type="Proteomes" id="UP001467690"/>
    </source>
</evidence>
<dbReference type="InterPro" id="IPR006905">
    <property type="entry name" value="Flavin_halogenase"/>
</dbReference>
<dbReference type="InterPro" id="IPR036188">
    <property type="entry name" value="FAD/NAD-bd_sf"/>
</dbReference>
<dbReference type="PANTHER" id="PTHR43747">
    <property type="entry name" value="FAD-BINDING PROTEIN"/>
    <property type="match status" value="1"/>
</dbReference>
<proteinExistence type="predicted"/>
<dbReference type="PANTHER" id="PTHR43747:SF4">
    <property type="entry name" value="FLAVIN-DEPENDENT TRYPTOPHAN HALOGENASE"/>
    <property type="match status" value="1"/>
</dbReference>
<comment type="caution">
    <text evidence="1">The sequence shown here is derived from an EMBL/GenBank/DDBJ whole genome shotgun (WGS) entry which is preliminary data.</text>
</comment>